<proteinExistence type="predicted"/>
<protein>
    <recommendedName>
        <fullName evidence="1">DUF6602 domain-containing protein</fullName>
    </recommendedName>
</protein>
<reference evidence="2 3" key="1">
    <citation type="submission" date="2019-11" db="EMBL/GenBank/DDBJ databases">
        <title>Complete genome sequence of Pseudomonas syringae pv. coronafaciens isolate B19001 originated in imported oat cereal.</title>
        <authorList>
            <person name="Kim S.M."/>
            <person name="Lee B.C."/>
            <person name="Seo S.J."/>
            <person name="Lee J.E."/>
            <person name="Choi N.J."/>
            <person name="Park J.H."/>
        </authorList>
    </citation>
    <scope>NUCLEOTIDE SEQUENCE [LARGE SCALE GENOMIC DNA]</scope>
    <source>
        <strain evidence="2 3">B19001</strain>
        <plasmid evidence="2 3">unnamed1</plasmid>
    </source>
</reference>
<keyword evidence="2" id="KW-0614">Plasmid</keyword>
<dbReference type="InterPro" id="IPR046537">
    <property type="entry name" value="DUF6602"/>
</dbReference>
<gene>
    <name evidence="2" type="ORF">GMO17_27035</name>
</gene>
<feature type="domain" description="DUF6602" evidence="1">
    <location>
        <begin position="27"/>
        <end position="125"/>
    </location>
</feature>
<dbReference type="RefSeq" id="WP_122354594.1">
    <property type="nucleotide sequence ID" value="NZ_CP046442.1"/>
</dbReference>
<geneLocation type="plasmid" evidence="2 3">
    <name>unnamed1</name>
</geneLocation>
<dbReference type="Pfam" id="PF20247">
    <property type="entry name" value="DUF6602"/>
    <property type="match status" value="1"/>
</dbReference>
<name>A0AAE6QLQ3_9PSED</name>
<dbReference type="AlphaFoldDB" id="A0AAE6QLQ3"/>
<sequence>MDDSFNVSQFLGYLAQDLVDSFARAGNATTPGLVGGAREHSVRMKLQTLLPAAASVATGCVIDSFGGTSNQADVVIHERDNCPVFSFGGSPEATYIPCEGVIAVGEIKSTLGTKELRDSVLKIRRGKTLQRASKDATHFRHFGSAMVMQGADSEAFDPERNRYDQPFCFVLCQSYGVSRATLGKNYAAMCAEAAPHLSPNVVVSLTEGIMLFADAKGALLRNAVGASQVAFFNHPGGDFQFLLNELVNACHRGRTTAVLPYSTYILGEQLNAFAHPKYVQI</sequence>
<evidence type="ECO:0000259" key="1">
    <source>
        <dbReference type="Pfam" id="PF20247"/>
    </source>
</evidence>
<organism evidence="2 3">
    <name type="scientific">Pseudomonas coronafaciens pv. coronafaciens</name>
    <dbReference type="NCBI Taxonomy" id="235275"/>
    <lineage>
        <taxon>Bacteria</taxon>
        <taxon>Pseudomonadati</taxon>
        <taxon>Pseudomonadota</taxon>
        <taxon>Gammaproteobacteria</taxon>
        <taxon>Pseudomonadales</taxon>
        <taxon>Pseudomonadaceae</taxon>
        <taxon>Pseudomonas</taxon>
        <taxon>Pseudomonas coronafaciens</taxon>
    </lineage>
</organism>
<evidence type="ECO:0000313" key="2">
    <source>
        <dbReference type="EMBL" id="QGT84795.1"/>
    </source>
</evidence>
<accession>A0AAE6QLQ3</accession>
<evidence type="ECO:0000313" key="3">
    <source>
        <dbReference type="Proteomes" id="UP000423413"/>
    </source>
</evidence>
<dbReference type="CDD" id="cd21173">
    <property type="entry name" value="NucC-like"/>
    <property type="match status" value="1"/>
</dbReference>
<dbReference type="EMBL" id="CP046442">
    <property type="protein sequence ID" value="QGT84795.1"/>
    <property type="molecule type" value="Genomic_DNA"/>
</dbReference>
<dbReference type="Proteomes" id="UP000423413">
    <property type="component" value="Plasmid unnamed1"/>
</dbReference>